<keyword evidence="3" id="KW-0472">Membrane</keyword>
<keyword evidence="3" id="KW-0812">Transmembrane</keyword>
<dbReference type="AlphaFoldDB" id="A0A453DW19"/>
<dbReference type="Pfam" id="PF01554">
    <property type="entry name" value="MatE"/>
    <property type="match status" value="1"/>
</dbReference>
<dbReference type="InterPro" id="IPR002528">
    <property type="entry name" value="MATE_fam"/>
</dbReference>
<dbReference type="PANTHER" id="PTHR11206">
    <property type="entry name" value="MULTIDRUG RESISTANCE PROTEIN"/>
    <property type="match status" value="1"/>
</dbReference>
<evidence type="ECO:0000256" key="1">
    <source>
        <dbReference type="ARBA" id="ARBA00010199"/>
    </source>
</evidence>
<keyword evidence="3" id="KW-1133">Transmembrane helix</keyword>
<evidence type="ECO:0008006" key="6">
    <source>
        <dbReference type="Google" id="ProtNLM"/>
    </source>
</evidence>
<organism evidence="4 5">
    <name type="scientific">Aegilops tauschii subsp. strangulata</name>
    <name type="common">Goatgrass</name>
    <dbReference type="NCBI Taxonomy" id="200361"/>
    <lineage>
        <taxon>Eukaryota</taxon>
        <taxon>Viridiplantae</taxon>
        <taxon>Streptophyta</taxon>
        <taxon>Embryophyta</taxon>
        <taxon>Tracheophyta</taxon>
        <taxon>Spermatophyta</taxon>
        <taxon>Magnoliopsida</taxon>
        <taxon>Liliopsida</taxon>
        <taxon>Poales</taxon>
        <taxon>Poaceae</taxon>
        <taxon>BOP clade</taxon>
        <taxon>Pooideae</taxon>
        <taxon>Triticodae</taxon>
        <taxon>Triticeae</taxon>
        <taxon>Triticinae</taxon>
        <taxon>Aegilops</taxon>
    </lineage>
</organism>
<dbReference type="Proteomes" id="UP000015105">
    <property type="component" value="Chromosome 3D"/>
</dbReference>
<evidence type="ECO:0000256" key="2">
    <source>
        <dbReference type="SAM" id="MobiDB-lite"/>
    </source>
</evidence>
<dbReference type="EnsemblPlants" id="AET3Gv20124300.12">
    <property type="protein sequence ID" value="AET3Gv20124300.12"/>
    <property type="gene ID" value="AET3Gv20124300"/>
</dbReference>
<reference evidence="5" key="2">
    <citation type="journal article" date="2017" name="Nat. Plants">
        <title>The Aegilops tauschii genome reveals multiple impacts of transposons.</title>
        <authorList>
            <person name="Zhao G."/>
            <person name="Zou C."/>
            <person name="Li K."/>
            <person name="Wang K."/>
            <person name="Li T."/>
            <person name="Gao L."/>
            <person name="Zhang X."/>
            <person name="Wang H."/>
            <person name="Yang Z."/>
            <person name="Liu X."/>
            <person name="Jiang W."/>
            <person name="Mao L."/>
            <person name="Kong X."/>
            <person name="Jiao Y."/>
            <person name="Jia J."/>
        </authorList>
    </citation>
    <scope>NUCLEOTIDE SEQUENCE [LARGE SCALE GENOMIC DNA]</scope>
    <source>
        <strain evidence="5">cv. AL8/78</strain>
    </source>
</reference>
<feature type="transmembrane region" description="Helical" evidence="3">
    <location>
        <begin position="145"/>
        <end position="166"/>
    </location>
</feature>
<reference evidence="4" key="4">
    <citation type="submission" date="2019-03" db="UniProtKB">
        <authorList>
            <consortium name="EnsemblPlants"/>
        </authorList>
    </citation>
    <scope>IDENTIFICATION</scope>
</reference>
<feature type="region of interest" description="Disordered" evidence="2">
    <location>
        <begin position="1"/>
        <end position="90"/>
    </location>
</feature>
<feature type="transmembrane region" description="Helical" evidence="3">
    <location>
        <begin position="115"/>
        <end position="139"/>
    </location>
</feature>
<protein>
    <recommendedName>
        <fullName evidence="6">Protein TRANSPARENT TESTA 12</fullName>
    </recommendedName>
</protein>
<reference evidence="4" key="5">
    <citation type="journal article" date="2021" name="G3 (Bethesda)">
        <title>Aegilops tauschii genome assembly Aet v5.0 features greater sequence contiguity and improved annotation.</title>
        <authorList>
            <person name="Wang L."/>
            <person name="Zhu T."/>
            <person name="Rodriguez J.C."/>
            <person name="Deal K.R."/>
            <person name="Dubcovsky J."/>
            <person name="McGuire P.E."/>
            <person name="Lux T."/>
            <person name="Spannagl M."/>
            <person name="Mayer K.F.X."/>
            <person name="Baldrich P."/>
            <person name="Meyers B.C."/>
            <person name="Huo N."/>
            <person name="Gu Y.Q."/>
            <person name="Zhou H."/>
            <person name="Devos K.M."/>
            <person name="Bennetzen J.L."/>
            <person name="Unver T."/>
            <person name="Budak H."/>
            <person name="Gulick P.J."/>
            <person name="Galiba G."/>
            <person name="Kalapos B."/>
            <person name="Nelson D.R."/>
            <person name="Li P."/>
            <person name="You F.M."/>
            <person name="Luo M.C."/>
            <person name="Dvorak J."/>
        </authorList>
    </citation>
    <scope>NUCLEOTIDE SEQUENCE [LARGE SCALE GENOMIC DNA]</scope>
    <source>
        <strain evidence="4">cv. AL8/78</strain>
    </source>
</reference>
<name>A0A453DW19_AEGTS</name>
<evidence type="ECO:0000313" key="5">
    <source>
        <dbReference type="Proteomes" id="UP000015105"/>
    </source>
</evidence>
<accession>A0A453DW19</accession>
<keyword evidence="5" id="KW-1185">Reference proteome</keyword>
<evidence type="ECO:0000313" key="4">
    <source>
        <dbReference type="EnsemblPlants" id="AET3Gv20124300.12"/>
    </source>
</evidence>
<dbReference type="Gramene" id="AET3Gv20124300.12">
    <property type="protein sequence ID" value="AET3Gv20124300.12"/>
    <property type="gene ID" value="AET3Gv20124300"/>
</dbReference>
<dbReference type="GO" id="GO:0015297">
    <property type="term" value="F:antiporter activity"/>
    <property type="evidence" value="ECO:0007669"/>
    <property type="project" value="InterPro"/>
</dbReference>
<dbReference type="GO" id="GO:0042910">
    <property type="term" value="F:xenobiotic transmembrane transporter activity"/>
    <property type="evidence" value="ECO:0007669"/>
    <property type="project" value="InterPro"/>
</dbReference>
<sequence length="180" mass="19358">MELRAQEAAAHPFPSTRLTAASTSPRELDELKPGRRLPSSGEVCQTPDGRPHLPQPRRHNTRGATSGRPGQEDEEGDVGEASVEEALLPVPRRSRDCKELGGESLAVGAEVKRQLWLAGPLVVGSLMQNLIQTISVMFVEHLGELPLAGASMATSFATVTGFSLLVSNISLAWRFMFSTS</sequence>
<dbReference type="GO" id="GO:0016020">
    <property type="term" value="C:membrane"/>
    <property type="evidence" value="ECO:0007669"/>
    <property type="project" value="InterPro"/>
</dbReference>
<evidence type="ECO:0000256" key="3">
    <source>
        <dbReference type="SAM" id="Phobius"/>
    </source>
</evidence>
<reference evidence="4" key="3">
    <citation type="journal article" date="2017" name="Nature">
        <title>Genome sequence of the progenitor of the wheat D genome Aegilops tauschii.</title>
        <authorList>
            <person name="Luo M.C."/>
            <person name="Gu Y.Q."/>
            <person name="Puiu D."/>
            <person name="Wang H."/>
            <person name="Twardziok S.O."/>
            <person name="Deal K.R."/>
            <person name="Huo N."/>
            <person name="Zhu T."/>
            <person name="Wang L."/>
            <person name="Wang Y."/>
            <person name="McGuire P.E."/>
            <person name="Liu S."/>
            <person name="Long H."/>
            <person name="Ramasamy R.K."/>
            <person name="Rodriguez J.C."/>
            <person name="Van S.L."/>
            <person name="Yuan L."/>
            <person name="Wang Z."/>
            <person name="Xia Z."/>
            <person name="Xiao L."/>
            <person name="Anderson O.D."/>
            <person name="Ouyang S."/>
            <person name="Liang Y."/>
            <person name="Zimin A.V."/>
            <person name="Pertea G."/>
            <person name="Qi P."/>
            <person name="Bennetzen J.L."/>
            <person name="Dai X."/>
            <person name="Dawson M.W."/>
            <person name="Muller H.G."/>
            <person name="Kugler K."/>
            <person name="Rivarola-Duarte L."/>
            <person name="Spannagl M."/>
            <person name="Mayer K.F.X."/>
            <person name="Lu F.H."/>
            <person name="Bevan M.W."/>
            <person name="Leroy P."/>
            <person name="Li P."/>
            <person name="You F.M."/>
            <person name="Sun Q."/>
            <person name="Liu Z."/>
            <person name="Lyons E."/>
            <person name="Wicker T."/>
            <person name="Salzberg S.L."/>
            <person name="Devos K.M."/>
            <person name="Dvorak J."/>
        </authorList>
    </citation>
    <scope>NUCLEOTIDE SEQUENCE [LARGE SCALE GENOMIC DNA]</scope>
    <source>
        <strain evidence="4">cv. AL8/78</strain>
    </source>
</reference>
<proteinExistence type="inferred from homology"/>
<reference evidence="5" key="1">
    <citation type="journal article" date="2014" name="Science">
        <title>Ancient hybridizations among the ancestral genomes of bread wheat.</title>
        <authorList>
            <consortium name="International Wheat Genome Sequencing Consortium,"/>
            <person name="Marcussen T."/>
            <person name="Sandve S.R."/>
            <person name="Heier L."/>
            <person name="Spannagl M."/>
            <person name="Pfeifer M."/>
            <person name="Jakobsen K.S."/>
            <person name="Wulff B.B."/>
            <person name="Steuernagel B."/>
            <person name="Mayer K.F."/>
            <person name="Olsen O.A."/>
        </authorList>
    </citation>
    <scope>NUCLEOTIDE SEQUENCE [LARGE SCALE GENOMIC DNA]</scope>
    <source>
        <strain evidence="5">cv. AL8/78</strain>
    </source>
</reference>
<comment type="similarity">
    <text evidence="1">Belongs to the multi antimicrobial extrusion (MATE) (TC 2.A.66.1) family.</text>
</comment>
<feature type="compositionally biased region" description="Polar residues" evidence="2">
    <location>
        <begin position="16"/>
        <end position="25"/>
    </location>
</feature>